<dbReference type="RefSeq" id="XP_064686033.1">
    <property type="nucleotide sequence ID" value="XM_064828831.1"/>
</dbReference>
<dbReference type="AlphaFoldDB" id="A0AAN7I3F8"/>
<reference evidence="1 2" key="1">
    <citation type="submission" date="2022-11" db="EMBL/GenBank/DDBJ databases">
        <title>Mucor velutinosus strain NIH1002 WGS.</title>
        <authorList>
            <person name="Subramanian P."/>
            <person name="Mullikin J.C."/>
            <person name="Segre J.A."/>
            <person name="Zelazny A.M."/>
        </authorList>
    </citation>
    <scope>NUCLEOTIDE SEQUENCE [LARGE SCALE GENOMIC DNA]</scope>
    <source>
        <strain evidence="1 2">NIH1002</strain>
    </source>
</reference>
<evidence type="ECO:0000313" key="2">
    <source>
        <dbReference type="Proteomes" id="UP001304243"/>
    </source>
</evidence>
<comment type="caution">
    <text evidence="1">The sequence shown here is derived from an EMBL/GenBank/DDBJ whole genome shotgun (WGS) entry which is preliminary data.</text>
</comment>
<protein>
    <submittedName>
        <fullName evidence="1">Prephenate dehydrogenase (NADP(+))</fullName>
        <ecNumber evidence="1">1.3.1.13</ecNumber>
    </submittedName>
</protein>
<evidence type="ECO:0000313" key="1">
    <source>
        <dbReference type="EMBL" id="KAK4519367.1"/>
    </source>
</evidence>
<accession>A0AAN7I3F8</accession>
<dbReference type="EC" id="1.3.1.13" evidence="1"/>
<name>A0AAN7I3F8_9FUNG</name>
<dbReference type="EMBL" id="JASEJX010000012">
    <property type="protein sequence ID" value="KAK4519367.1"/>
    <property type="molecule type" value="Genomic_DNA"/>
</dbReference>
<proteinExistence type="predicted"/>
<gene>
    <name evidence="1" type="primary">TYR1</name>
    <name evidence="1" type="ORF">ATC70_009602</name>
</gene>
<keyword evidence="2" id="KW-1185">Reference proteome</keyword>
<dbReference type="GeneID" id="89953288"/>
<organism evidence="1 2">
    <name type="scientific">Mucor velutinosus</name>
    <dbReference type="NCBI Taxonomy" id="708070"/>
    <lineage>
        <taxon>Eukaryota</taxon>
        <taxon>Fungi</taxon>
        <taxon>Fungi incertae sedis</taxon>
        <taxon>Mucoromycota</taxon>
        <taxon>Mucoromycotina</taxon>
        <taxon>Mucoromycetes</taxon>
        <taxon>Mucorales</taxon>
        <taxon>Mucorineae</taxon>
        <taxon>Mucoraceae</taxon>
        <taxon>Mucor</taxon>
    </lineage>
</organism>
<sequence>MLFRSVFPRRRVDVILVCETSANDVELELCHLGFKRSAVSDPVLKQQQNKSLKINAGIPNGINLSLDNIPITTYSMDFAESAVYAVRLIRFQYCMAVFPMGRFSLMTSLL</sequence>
<dbReference type="Proteomes" id="UP001304243">
    <property type="component" value="Unassembled WGS sequence"/>
</dbReference>
<dbReference type="GO" id="GO:0004665">
    <property type="term" value="F:prephenate dehydrogenase (NADP+) activity"/>
    <property type="evidence" value="ECO:0007669"/>
    <property type="project" value="UniProtKB-EC"/>
</dbReference>
<keyword evidence="1" id="KW-0560">Oxidoreductase</keyword>